<feature type="domain" description="Peptidase S9 prolyl oligopeptidase catalytic" evidence="2">
    <location>
        <begin position="536"/>
        <end position="733"/>
    </location>
</feature>
<dbReference type="EMBL" id="SMAF01000007">
    <property type="protein sequence ID" value="TCS98871.1"/>
    <property type="molecule type" value="Genomic_DNA"/>
</dbReference>
<evidence type="ECO:0000256" key="1">
    <source>
        <dbReference type="SAM" id="SignalP"/>
    </source>
</evidence>
<dbReference type="Pfam" id="PF00930">
    <property type="entry name" value="DPPIV_N"/>
    <property type="match status" value="1"/>
</dbReference>
<protein>
    <submittedName>
        <fullName evidence="4">Dipeptidyl-peptidase IV</fullName>
    </submittedName>
</protein>
<reference evidence="4 5" key="1">
    <citation type="submission" date="2019-03" db="EMBL/GenBank/DDBJ databases">
        <title>Genomic Encyclopedia of Type Strains, Phase IV (KMG-IV): sequencing the most valuable type-strain genomes for metagenomic binning, comparative biology and taxonomic classification.</title>
        <authorList>
            <person name="Goeker M."/>
        </authorList>
    </citation>
    <scope>NUCLEOTIDE SEQUENCE [LARGE SCALE GENOMIC DNA]</scope>
    <source>
        <strain evidence="4 5">DSM 21944</strain>
    </source>
</reference>
<dbReference type="InterPro" id="IPR002469">
    <property type="entry name" value="Peptidase_S9B_N"/>
</dbReference>
<accession>A0A4R3LFB3</accession>
<feature type="chain" id="PRO_5030099281" evidence="1">
    <location>
        <begin position="19"/>
        <end position="738"/>
    </location>
</feature>
<dbReference type="RefSeq" id="WP_243695105.1">
    <property type="nucleotide sequence ID" value="NZ_JBHLWF010000032.1"/>
</dbReference>
<proteinExistence type="predicted"/>
<dbReference type="Proteomes" id="UP000294599">
    <property type="component" value="Unassembled WGS sequence"/>
</dbReference>
<dbReference type="AlphaFoldDB" id="A0A4R3LFB3"/>
<evidence type="ECO:0000313" key="4">
    <source>
        <dbReference type="EMBL" id="TCS98871.1"/>
    </source>
</evidence>
<gene>
    <name evidence="4" type="ORF">EDC25_10768</name>
</gene>
<evidence type="ECO:0000313" key="5">
    <source>
        <dbReference type="Proteomes" id="UP000294599"/>
    </source>
</evidence>
<feature type="domain" description="Dipeptidylpeptidase IV N-terminal" evidence="3">
    <location>
        <begin position="123"/>
        <end position="448"/>
    </location>
</feature>
<sequence length="738" mass="82716">MRLLLAAMTLGLSLSATAAELTIERLFADPPLAGPSLRGLKVAPDGSRVTFLRGREDDQNRQDLWEYHLESGETRRLVDADALSGAAELSAGEAARRERLRIAALSGIVDYGWAPDGSALLFPLDGSLYHYPLPDGPARKLADAGDGFVTDAFIAPDGRHVAFVRNQNLHVATIADGRIRALTEDGGGPVSNAVAEFIAQEEMDRHRGYWWSPDGTRIAYVRVDEARVPMQRRFEIQAGSVDIIEQRYPAAGGNNADVRLGVIAVDDPAPSTTWIDLGPSTDIYLARVNWRADGGAVWFQRQSRDQRRLELIEAVPGDGRQRVLLTETADTWVNLHDDLRPLRDGRFLWSSERDGFRHLYVHDADGGRQRQLTRGEWVVDGVLAVDEDAGQVWFRGNREDALGAQVYRVPLAGGDVVRVSDEAFMHSPVFADNAAIYVDIASNPSQPPRVSLHGNDGSERAVLLANALDDSHPYAPYLDGHSLPEFGTLTAEDGQALHYQLYKPQGFETGKRYPVFVHYYGGPHVQLVNKGWGDHFVQYMTRQGYVVFRLDNRGMYRRGKKFEDAIHRHMGEAEARDQRVGIDWLRTQPFVDPQRIGVFGWSYGGYMTLMLLAKHSDVIAAGAAVAPVTDWRLYDTHYTERYLDHPARNAEGYDRSALWPYLDGLTSRLLLVHGMADDNVLFSHSTELMNRLQRNGTQFELMTYPGGKHGLSSPWMRTHVYRAIADFFHRHVRDRRLD</sequence>
<dbReference type="GO" id="GO:0008236">
    <property type="term" value="F:serine-type peptidase activity"/>
    <property type="evidence" value="ECO:0007669"/>
    <property type="project" value="InterPro"/>
</dbReference>
<dbReference type="Pfam" id="PF00326">
    <property type="entry name" value="Peptidase_S9"/>
    <property type="match status" value="1"/>
</dbReference>
<keyword evidence="5" id="KW-1185">Reference proteome</keyword>
<organism evidence="4 5">
    <name type="scientific">Pseudofulvimonas gallinarii</name>
    <dbReference type="NCBI Taxonomy" id="634155"/>
    <lineage>
        <taxon>Bacteria</taxon>
        <taxon>Pseudomonadati</taxon>
        <taxon>Pseudomonadota</taxon>
        <taxon>Gammaproteobacteria</taxon>
        <taxon>Lysobacterales</taxon>
        <taxon>Rhodanobacteraceae</taxon>
        <taxon>Pseudofulvimonas</taxon>
    </lineage>
</organism>
<keyword evidence="1" id="KW-0732">Signal</keyword>
<dbReference type="PANTHER" id="PTHR11731">
    <property type="entry name" value="PROTEASE FAMILY S9B,C DIPEPTIDYL-PEPTIDASE IV-RELATED"/>
    <property type="match status" value="1"/>
</dbReference>
<dbReference type="SUPFAM" id="SSF53474">
    <property type="entry name" value="alpha/beta-Hydrolases"/>
    <property type="match status" value="1"/>
</dbReference>
<dbReference type="SUPFAM" id="SSF82171">
    <property type="entry name" value="DPP6 N-terminal domain-like"/>
    <property type="match status" value="1"/>
</dbReference>
<dbReference type="Gene3D" id="3.40.50.1820">
    <property type="entry name" value="alpha/beta hydrolase"/>
    <property type="match status" value="1"/>
</dbReference>
<dbReference type="InterPro" id="IPR001375">
    <property type="entry name" value="Peptidase_S9_cat"/>
</dbReference>
<dbReference type="PANTHER" id="PTHR11731:SF193">
    <property type="entry name" value="DIPEPTIDYL PEPTIDASE 9"/>
    <property type="match status" value="1"/>
</dbReference>
<evidence type="ECO:0000259" key="3">
    <source>
        <dbReference type="Pfam" id="PF00930"/>
    </source>
</evidence>
<feature type="signal peptide" evidence="1">
    <location>
        <begin position="1"/>
        <end position="18"/>
    </location>
</feature>
<comment type="caution">
    <text evidence="4">The sequence shown here is derived from an EMBL/GenBank/DDBJ whole genome shotgun (WGS) entry which is preliminary data.</text>
</comment>
<dbReference type="GO" id="GO:0006508">
    <property type="term" value="P:proteolysis"/>
    <property type="evidence" value="ECO:0007669"/>
    <property type="project" value="InterPro"/>
</dbReference>
<dbReference type="Gene3D" id="2.140.10.30">
    <property type="entry name" value="Dipeptidylpeptidase IV, N-terminal domain"/>
    <property type="match status" value="1"/>
</dbReference>
<evidence type="ECO:0000259" key="2">
    <source>
        <dbReference type="Pfam" id="PF00326"/>
    </source>
</evidence>
<dbReference type="InterPro" id="IPR029058">
    <property type="entry name" value="AB_hydrolase_fold"/>
</dbReference>
<dbReference type="InterPro" id="IPR050278">
    <property type="entry name" value="Serine_Prot_S9B/DPPIV"/>
</dbReference>
<name>A0A4R3LFB3_9GAMM</name>
<dbReference type="GO" id="GO:0008239">
    <property type="term" value="F:dipeptidyl-peptidase activity"/>
    <property type="evidence" value="ECO:0007669"/>
    <property type="project" value="TreeGrafter"/>
</dbReference>